<dbReference type="Gene3D" id="1.25.40.10">
    <property type="entry name" value="Tetratricopeptide repeat domain"/>
    <property type="match status" value="4"/>
</dbReference>
<evidence type="ECO:0000313" key="4">
    <source>
        <dbReference type="Proteomes" id="UP000674143"/>
    </source>
</evidence>
<evidence type="ECO:0000313" key="3">
    <source>
        <dbReference type="EMBL" id="KAG5464738.1"/>
    </source>
</evidence>
<dbReference type="AlphaFoldDB" id="A0A836KGJ3"/>
<dbReference type="PANTHER" id="PTHR45153:SF1">
    <property type="entry name" value="TETRATRICOPEPTIDE REPEAT PROTEIN 16"/>
    <property type="match status" value="1"/>
</dbReference>
<dbReference type="PROSITE" id="PS50005">
    <property type="entry name" value="TPR"/>
    <property type="match status" value="2"/>
</dbReference>
<reference evidence="4" key="1">
    <citation type="journal article" date="2021" name="Microbiol. Resour. Announc.">
        <title>LGAAP: Leishmaniinae Genome Assembly and Annotation Pipeline.</title>
        <authorList>
            <person name="Almutairi H."/>
            <person name="Urbaniak M.D."/>
            <person name="Bates M.D."/>
            <person name="Jariyapan N."/>
            <person name="Kwakye-Nuako G."/>
            <person name="Thomaz-Soccol V."/>
            <person name="Al-Salem W.S."/>
            <person name="Dillon R.J."/>
            <person name="Bates P.A."/>
            <person name="Gatherer D."/>
        </authorList>
    </citation>
    <scope>NUCLEOTIDE SEQUENCE [LARGE SCALE GENOMIC DNA]</scope>
</reference>
<dbReference type="SUPFAM" id="SSF48452">
    <property type="entry name" value="TPR-like"/>
    <property type="match status" value="2"/>
</dbReference>
<keyword evidence="4" id="KW-1185">Reference proteome</keyword>
<dbReference type="RefSeq" id="XP_067058369.1">
    <property type="nucleotide sequence ID" value="XM_067202268.1"/>
</dbReference>
<dbReference type="KEGG" id="loi:92356202"/>
<reference evidence="4" key="2">
    <citation type="journal article" date="2021" name="Sci. Data">
        <title>Chromosome-scale genome sequencing, assembly and annotation of six genomes from subfamily Leishmaniinae.</title>
        <authorList>
            <person name="Almutairi H."/>
            <person name="Urbaniak M.D."/>
            <person name="Bates M.D."/>
            <person name="Jariyapan N."/>
            <person name="Kwakye-Nuako G."/>
            <person name="Thomaz Soccol V."/>
            <person name="Al-Salem W.S."/>
            <person name="Dillon R.J."/>
            <person name="Bates P.A."/>
            <person name="Gatherer D."/>
        </authorList>
    </citation>
    <scope>NUCLEOTIDE SEQUENCE [LARGE SCALE GENOMIC DNA]</scope>
</reference>
<dbReference type="SMART" id="SM00028">
    <property type="entry name" value="TPR"/>
    <property type="match status" value="7"/>
</dbReference>
<dbReference type="PANTHER" id="PTHR45153">
    <property type="entry name" value="TETRATRICOPEPTIDE REPEAT PROTEIN 16"/>
    <property type="match status" value="1"/>
</dbReference>
<gene>
    <name evidence="3" type="ORF">LSCM4_00179</name>
</gene>
<name>A0A836KGJ3_9TRYP</name>
<feature type="region of interest" description="Disordered" evidence="2">
    <location>
        <begin position="123"/>
        <end position="147"/>
    </location>
</feature>
<keyword evidence="1" id="KW-0802">TPR repeat</keyword>
<sequence length="756" mass="82763">MPLISFPSPFAGGTQWDSTLSITAFKVREKHEAGMRLLHGGLVCEAIQLFQEASFFDVEDVRPIVALAECYVFLCDLRSAIRCYRRALWSLHKQEMDNYCRHANEIPTDTVADVAAADKRSVDAPYSLESESPRSGGEELPDACPDAAKGAQNARLVNARHPMLEPFTSPENSSSSKRAIAGLADALQPVDTAAHFSEHQRSQAKAVKAAVIEAPVGTPSPSAPRAALTVKHIRERLAGVLDALGLSLYQVGNVEQALRCTTEALELLESAARVGEGGDDNVAASRSTQFLTDPTIALHRGVYLMALQRDEEAEALLEDHFDVFLCWRPQTAALLVQLYCNRQAFRKARVLLEMQEKPGADATDFKAPTTVDGNVHHVLSDGHGCTVTPSSPSSSAIATGSLAVAKYLFTELYARYRATALASNDEASITRCLGIYSNDVELLFRRAQLCLAAGKDKLSVKDLFRCVRETNGEHKEAVAAMTMVLFRIGSSLNGESEVQEAVAYYSESLKWRPDNVLVLLARGDCYTKIELFEEALADYEAVLCFEPDRRDARQRIALVHDLWGRKLFAQSQPEQAEAEFTKAINTDSRNPVFFHHRALCRLKLDQGRYALRDVLSCKELNPTAPHLRAFIARYLEPVLPPGASQCGKASQCAAVQVAAGPVRAALLPSHRVPRPACTPPSLRDRDAPSALHLRYGRDFDKSSIHFANGGAPTAASALPSIKLDTSLQKHSGFREPVRVCQATLHQRERGVPSSAK</sequence>
<comment type="caution">
    <text evidence="3">The sequence shown here is derived from an EMBL/GenBank/DDBJ whole genome shotgun (WGS) entry which is preliminary data.</text>
</comment>
<dbReference type="InterPro" id="IPR011990">
    <property type="entry name" value="TPR-like_helical_dom_sf"/>
</dbReference>
<accession>A0A836KGJ3</accession>
<dbReference type="GeneID" id="92356202"/>
<evidence type="ECO:0000256" key="2">
    <source>
        <dbReference type="SAM" id="MobiDB-lite"/>
    </source>
</evidence>
<feature type="repeat" description="TPR" evidence="1">
    <location>
        <begin position="516"/>
        <end position="549"/>
    </location>
</feature>
<organism evidence="3 4">
    <name type="scientific">Leishmania orientalis</name>
    <dbReference type="NCBI Taxonomy" id="2249476"/>
    <lineage>
        <taxon>Eukaryota</taxon>
        <taxon>Discoba</taxon>
        <taxon>Euglenozoa</taxon>
        <taxon>Kinetoplastea</taxon>
        <taxon>Metakinetoplastina</taxon>
        <taxon>Trypanosomatida</taxon>
        <taxon>Trypanosomatidae</taxon>
        <taxon>Leishmaniinae</taxon>
        <taxon>Leishmania</taxon>
    </lineage>
</organism>
<proteinExistence type="predicted"/>
<protein>
    <submittedName>
        <fullName evidence="3">Uncharacterized protein</fullName>
    </submittedName>
</protein>
<evidence type="ECO:0000256" key="1">
    <source>
        <dbReference type="PROSITE-ProRule" id="PRU00339"/>
    </source>
</evidence>
<feature type="repeat" description="TPR" evidence="1">
    <location>
        <begin position="482"/>
        <end position="515"/>
    </location>
</feature>
<dbReference type="EMBL" id="JAFHLR010000036">
    <property type="protein sequence ID" value="KAG5464738.1"/>
    <property type="molecule type" value="Genomic_DNA"/>
</dbReference>
<dbReference type="InterPro" id="IPR019734">
    <property type="entry name" value="TPR_rpt"/>
</dbReference>
<dbReference type="Proteomes" id="UP000674143">
    <property type="component" value="Unassembled WGS sequence"/>
</dbReference>